<proteinExistence type="inferred from homology"/>
<comment type="caution">
    <text evidence="5">The sequence shown here is derived from an EMBL/GenBank/DDBJ whole genome shotgun (WGS) entry which is preliminary data.</text>
</comment>
<dbReference type="PRINTS" id="PR01438">
    <property type="entry name" value="UNVRSLSTRESS"/>
</dbReference>
<comment type="similarity">
    <text evidence="1">Belongs to the universal stress protein A family.</text>
</comment>
<evidence type="ECO:0000256" key="1">
    <source>
        <dbReference type="ARBA" id="ARBA00008791"/>
    </source>
</evidence>
<keyword evidence="2" id="KW-0547">Nucleotide-binding</keyword>
<organism evidence="5 6">
    <name type="scientific">Nocardia terrae</name>
    <dbReference type="NCBI Taxonomy" id="2675851"/>
    <lineage>
        <taxon>Bacteria</taxon>
        <taxon>Bacillati</taxon>
        <taxon>Actinomycetota</taxon>
        <taxon>Actinomycetes</taxon>
        <taxon>Mycobacteriales</taxon>
        <taxon>Nocardiaceae</taxon>
        <taxon>Nocardia</taxon>
    </lineage>
</organism>
<keyword evidence="3" id="KW-0067">ATP-binding</keyword>
<protein>
    <submittedName>
        <fullName evidence="5">Universal stress protein</fullName>
    </submittedName>
</protein>
<dbReference type="InterPro" id="IPR006015">
    <property type="entry name" value="Universal_stress_UspA"/>
</dbReference>
<evidence type="ECO:0000313" key="5">
    <source>
        <dbReference type="EMBL" id="MVU78379.1"/>
    </source>
</evidence>
<dbReference type="RefSeq" id="WP_157387886.1">
    <property type="nucleotide sequence ID" value="NZ_WRPP01000002.1"/>
</dbReference>
<dbReference type="EMBL" id="WRPP01000002">
    <property type="protein sequence ID" value="MVU78379.1"/>
    <property type="molecule type" value="Genomic_DNA"/>
</dbReference>
<dbReference type="PANTHER" id="PTHR46268:SF27">
    <property type="entry name" value="UNIVERSAL STRESS PROTEIN RV2623"/>
    <property type="match status" value="1"/>
</dbReference>
<dbReference type="PANTHER" id="PTHR46268">
    <property type="entry name" value="STRESS RESPONSE PROTEIN NHAX"/>
    <property type="match status" value="1"/>
</dbReference>
<evidence type="ECO:0000256" key="3">
    <source>
        <dbReference type="ARBA" id="ARBA00022840"/>
    </source>
</evidence>
<dbReference type="Proteomes" id="UP000466794">
    <property type="component" value="Unassembled WGS sequence"/>
</dbReference>
<sequence length="299" mass="31093">MTEQTAAQRSPNPPIVAAVDSSALSYQAAAWAAADAALHACPLRIVTSIAIGVGFGPEPLLSDADIDFLRRDGERIVAEAARVAKLSAPDAALSISTEVTLEPIIPHLLELSRQARTVVVGSRGRGALRRGLLGSVSTAVAQHAHCPVAVIPAAAGLDPISSERPVLVGVDGSPNSVPALEIAFQEASLRKVGLKALHAWSDLSAYLQPIPGWDTVRNEESEALAERLAGFGERYPDVTVDRILVRDNPARALLDESDGAQLVVVGSHGRGGFTGMLLGSTANAVLHSADCPTLIVRAG</sequence>
<dbReference type="AlphaFoldDB" id="A0A7K1UW53"/>
<evidence type="ECO:0000313" key="6">
    <source>
        <dbReference type="Proteomes" id="UP000466794"/>
    </source>
</evidence>
<accession>A0A7K1UW53</accession>
<dbReference type="GO" id="GO:0005524">
    <property type="term" value="F:ATP binding"/>
    <property type="evidence" value="ECO:0007669"/>
    <property type="project" value="UniProtKB-KW"/>
</dbReference>
<dbReference type="SUPFAM" id="SSF52402">
    <property type="entry name" value="Adenine nucleotide alpha hydrolases-like"/>
    <property type="match status" value="2"/>
</dbReference>
<dbReference type="InterPro" id="IPR014729">
    <property type="entry name" value="Rossmann-like_a/b/a_fold"/>
</dbReference>
<evidence type="ECO:0000259" key="4">
    <source>
        <dbReference type="Pfam" id="PF00582"/>
    </source>
</evidence>
<feature type="domain" description="UspA" evidence="4">
    <location>
        <begin position="164"/>
        <end position="297"/>
    </location>
</feature>
<evidence type="ECO:0000256" key="2">
    <source>
        <dbReference type="ARBA" id="ARBA00022741"/>
    </source>
</evidence>
<reference evidence="5 6" key="1">
    <citation type="submission" date="2019-12" db="EMBL/GenBank/DDBJ databases">
        <title>Nocardia sp. nov. ET3-3 isolated from soil.</title>
        <authorList>
            <person name="Kanchanasin P."/>
            <person name="Tanasupawat S."/>
            <person name="Yuki M."/>
            <person name="Kudo T."/>
        </authorList>
    </citation>
    <scope>NUCLEOTIDE SEQUENCE [LARGE SCALE GENOMIC DNA]</scope>
    <source>
        <strain evidence="5 6">ET3-3</strain>
    </source>
</reference>
<feature type="domain" description="UspA" evidence="4">
    <location>
        <begin position="14"/>
        <end position="152"/>
    </location>
</feature>
<dbReference type="Gene3D" id="3.40.50.620">
    <property type="entry name" value="HUPs"/>
    <property type="match status" value="2"/>
</dbReference>
<keyword evidence="6" id="KW-1185">Reference proteome</keyword>
<dbReference type="InterPro" id="IPR006016">
    <property type="entry name" value="UspA"/>
</dbReference>
<name>A0A7K1UW53_9NOCA</name>
<dbReference type="Pfam" id="PF00582">
    <property type="entry name" value="Usp"/>
    <property type="match status" value="2"/>
</dbReference>
<gene>
    <name evidence="5" type="ORF">GPX89_14135</name>
</gene>